<dbReference type="EMBL" id="CP011801">
    <property type="protein sequence ID" value="ALA57704.1"/>
    <property type="molecule type" value="Genomic_DNA"/>
</dbReference>
<dbReference type="Proteomes" id="UP000069205">
    <property type="component" value="Chromosome"/>
</dbReference>
<keyword evidence="2" id="KW-1185">Reference proteome</keyword>
<dbReference type="PATRIC" id="fig|42253.5.peg.1257"/>
<evidence type="ECO:0000313" key="2">
    <source>
        <dbReference type="Proteomes" id="UP000069205"/>
    </source>
</evidence>
<sequence length="60" mass="6244">MPPCDVPQGYVSVVPLPAALLKGCLSISGQDTDKRGTACGLAEEGRVSARRGGRVRKTAF</sequence>
<proteinExistence type="predicted"/>
<name>A0A0K2GA02_NITMO</name>
<dbReference type="KEGG" id="nmv:NITMOv2_1276"/>
<protein>
    <submittedName>
        <fullName evidence="1">Uncharacterized protein</fullName>
    </submittedName>
</protein>
<gene>
    <name evidence="1" type="ORF">NITMOv2_1276</name>
</gene>
<accession>A0A0K2GA02</accession>
<dbReference type="STRING" id="42253.NITMOv2_1276"/>
<dbReference type="AlphaFoldDB" id="A0A0K2GA02"/>
<evidence type="ECO:0000313" key="1">
    <source>
        <dbReference type="EMBL" id="ALA57704.1"/>
    </source>
</evidence>
<reference evidence="1 2" key="1">
    <citation type="journal article" date="2015" name="Proc. Natl. Acad. Sci. U.S.A.">
        <title>Expanded metabolic versatility of ubiquitous nitrite-oxidizing bacteria from the genus Nitrospira.</title>
        <authorList>
            <person name="Koch H."/>
            <person name="Lucker S."/>
            <person name="Albertsen M."/>
            <person name="Kitzinger K."/>
            <person name="Herbold C."/>
            <person name="Spieck E."/>
            <person name="Nielsen P.H."/>
            <person name="Wagner M."/>
            <person name="Daims H."/>
        </authorList>
    </citation>
    <scope>NUCLEOTIDE SEQUENCE [LARGE SCALE GENOMIC DNA]</scope>
    <source>
        <strain evidence="1 2">NSP M-1</strain>
    </source>
</reference>
<organism evidence="1 2">
    <name type="scientific">Nitrospira moscoviensis</name>
    <dbReference type="NCBI Taxonomy" id="42253"/>
    <lineage>
        <taxon>Bacteria</taxon>
        <taxon>Pseudomonadati</taxon>
        <taxon>Nitrospirota</taxon>
        <taxon>Nitrospiria</taxon>
        <taxon>Nitrospirales</taxon>
        <taxon>Nitrospiraceae</taxon>
        <taxon>Nitrospira</taxon>
    </lineage>
</organism>